<protein>
    <submittedName>
        <fullName evidence="2">Putative oxidoreductasec/MT0587</fullName>
        <ecNumber evidence="2">1.-.-.-</ecNumber>
    </submittedName>
</protein>
<evidence type="ECO:0000259" key="1">
    <source>
        <dbReference type="Pfam" id="PF01494"/>
    </source>
</evidence>
<organism evidence="2 3">
    <name type="scientific">Shimia thalassica</name>
    <dbReference type="NCBI Taxonomy" id="1715693"/>
    <lineage>
        <taxon>Bacteria</taxon>
        <taxon>Pseudomonadati</taxon>
        <taxon>Pseudomonadota</taxon>
        <taxon>Alphaproteobacteria</taxon>
        <taxon>Rhodobacterales</taxon>
        <taxon>Roseobacteraceae</taxon>
    </lineage>
</organism>
<dbReference type="RefSeq" id="WP_058312219.1">
    <property type="nucleotide sequence ID" value="NZ_CYTW01000003.1"/>
</dbReference>
<dbReference type="Proteomes" id="UP000051870">
    <property type="component" value="Unassembled WGS sequence"/>
</dbReference>
<name>A0A0P1IDH6_9RHOB</name>
<dbReference type="InterPro" id="IPR002938">
    <property type="entry name" value="FAD-bd"/>
</dbReference>
<dbReference type="Pfam" id="PF01494">
    <property type="entry name" value="FAD_binding_3"/>
    <property type="match status" value="1"/>
</dbReference>
<dbReference type="InterPro" id="IPR011777">
    <property type="entry name" value="Geranylgeranyl_Rdtase_fam"/>
</dbReference>
<dbReference type="PANTHER" id="PTHR42685">
    <property type="entry name" value="GERANYLGERANYL DIPHOSPHATE REDUCTASE"/>
    <property type="match status" value="1"/>
</dbReference>
<dbReference type="EMBL" id="CYTW01000003">
    <property type="protein sequence ID" value="CUK06790.1"/>
    <property type="molecule type" value="Genomic_DNA"/>
</dbReference>
<dbReference type="SUPFAM" id="SSF51905">
    <property type="entry name" value="FAD/NAD(P)-binding domain"/>
    <property type="match status" value="1"/>
</dbReference>
<reference evidence="3" key="1">
    <citation type="submission" date="2015-09" db="EMBL/GenBank/DDBJ databases">
        <authorList>
            <person name="Rodrigo-Torres Lidia"/>
            <person name="Arahal R.David."/>
        </authorList>
    </citation>
    <scope>NUCLEOTIDE SEQUENCE [LARGE SCALE GENOMIC DNA]</scope>
    <source>
        <strain evidence="3">CECT 7735</strain>
    </source>
</reference>
<dbReference type="NCBIfam" id="TIGR02032">
    <property type="entry name" value="GG-red-SF"/>
    <property type="match status" value="1"/>
</dbReference>
<dbReference type="AlphaFoldDB" id="A0A0P1IDH6"/>
<dbReference type="EC" id="1.-.-.-" evidence="2"/>
<gene>
    <name evidence="2" type="ORF">PH7735_03069</name>
</gene>
<dbReference type="InterPro" id="IPR036188">
    <property type="entry name" value="FAD/NAD-bd_sf"/>
</dbReference>
<sequence>MTNYDILVIGAGPAGSAAATTAAAAGYRVALLDKASFPRNKLCGGLFTGRSRSYYREIFGEDFDTTGAVTRDAIEFWHEGSRLARLEDVPPFNLTMRVELDNTLFQHALAAGAEDRTGHAIAEIDGGSVTLKDGARLGASIIIGADGVNSIAAKYLYGKAFDTSTIGFGLEIEASPAEQSLQDQPLRIDFASATWGYGWSFPKQGSTTVGVGGLRSANPDMKDKMSSYLTSLGLDGDTKRFKGHHLPFGDFRAIPGRKNILLAGDAAGLVDPITGEGIAFAMKSGQLAAQSAIKALSQDSPDKALALYQTSLKEMHRSLWIARNLRRIIFAPKWQSAFTGTFRRSGTVRMMYMQLLAGEMEYPELARAVVRRLPRYVLNRFRR</sequence>
<keyword evidence="2" id="KW-0560">Oxidoreductase</keyword>
<evidence type="ECO:0000313" key="2">
    <source>
        <dbReference type="EMBL" id="CUK06790.1"/>
    </source>
</evidence>
<keyword evidence="3" id="KW-1185">Reference proteome</keyword>
<evidence type="ECO:0000313" key="3">
    <source>
        <dbReference type="Proteomes" id="UP000051870"/>
    </source>
</evidence>
<dbReference type="InterPro" id="IPR050407">
    <property type="entry name" value="Geranylgeranyl_reductase"/>
</dbReference>
<feature type="domain" description="FAD-binding" evidence="1">
    <location>
        <begin position="4"/>
        <end position="156"/>
    </location>
</feature>
<accession>A0A0P1IDH6</accession>
<dbReference type="PANTHER" id="PTHR42685:SF22">
    <property type="entry name" value="CONDITIONED MEDIUM FACTOR RECEPTOR 1"/>
    <property type="match status" value="1"/>
</dbReference>
<dbReference type="STRING" id="1715693.PH7735_03069"/>
<dbReference type="Gene3D" id="3.50.50.60">
    <property type="entry name" value="FAD/NAD(P)-binding domain"/>
    <property type="match status" value="1"/>
</dbReference>
<dbReference type="GeneID" id="83882058"/>
<dbReference type="PRINTS" id="PR00420">
    <property type="entry name" value="RNGMNOXGNASE"/>
</dbReference>
<dbReference type="GO" id="GO:0016628">
    <property type="term" value="F:oxidoreductase activity, acting on the CH-CH group of donors, NAD or NADP as acceptor"/>
    <property type="evidence" value="ECO:0007669"/>
    <property type="project" value="InterPro"/>
</dbReference>
<proteinExistence type="predicted"/>
<dbReference type="GO" id="GO:0071949">
    <property type="term" value="F:FAD binding"/>
    <property type="evidence" value="ECO:0007669"/>
    <property type="project" value="InterPro"/>
</dbReference>